<dbReference type="AlphaFoldDB" id="A0A7C9JFN9"/>
<dbReference type="PROSITE" id="PS50931">
    <property type="entry name" value="HTH_LYSR"/>
    <property type="match status" value="1"/>
</dbReference>
<dbReference type="SUPFAM" id="SSF53850">
    <property type="entry name" value="Periplasmic binding protein-like II"/>
    <property type="match status" value="1"/>
</dbReference>
<keyword evidence="7" id="KW-1185">Reference proteome</keyword>
<name>A0A7C9JFN9_9ACTN</name>
<evidence type="ECO:0000256" key="2">
    <source>
        <dbReference type="ARBA" id="ARBA00023015"/>
    </source>
</evidence>
<dbReference type="Gene3D" id="3.40.190.290">
    <property type="match status" value="1"/>
</dbReference>
<protein>
    <submittedName>
        <fullName evidence="6">LysR family transcriptional regulator</fullName>
    </submittedName>
</protein>
<sequence>MLLRELQYLVALARERHFARAAEACHVSQPSLSAGIRRLETDLDVTLVSRGRRFTGLTEEGERVLLWAHRILADLDGLRDDLDQMRAGVSGTLRLGAIPTALAAASLLTTPFCARHPHARISLSSLSSREIHRRLTDFEIDAALTYLDGEDGERAIPLYEERYLLLTPDDGELADRPRARWTEVAALPLCLLGQEMRNRRILDDLFHDAGAAVVPAIETDSVSALFAHVATHRWSSVIAHAWLHMIGVPDGMRIIPMETPPKSPQIGLVTAERSPQPVVVRALLDVARGLDLRVTLDATLRNHLAR</sequence>
<dbReference type="Pfam" id="PF00126">
    <property type="entry name" value="HTH_1"/>
    <property type="match status" value="1"/>
</dbReference>
<dbReference type="Proteomes" id="UP000479526">
    <property type="component" value="Unassembled WGS sequence"/>
</dbReference>
<dbReference type="GO" id="GO:0005829">
    <property type="term" value="C:cytosol"/>
    <property type="evidence" value="ECO:0007669"/>
    <property type="project" value="TreeGrafter"/>
</dbReference>
<keyword evidence="4" id="KW-0804">Transcription</keyword>
<dbReference type="CDD" id="cd05466">
    <property type="entry name" value="PBP2_LTTR_substrate"/>
    <property type="match status" value="1"/>
</dbReference>
<accession>A0A7C9JFN9</accession>
<dbReference type="Gene3D" id="1.10.10.10">
    <property type="entry name" value="Winged helix-like DNA-binding domain superfamily/Winged helix DNA-binding domain"/>
    <property type="match status" value="1"/>
</dbReference>
<dbReference type="RefSeq" id="WP_161481012.1">
    <property type="nucleotide sequence ID" value="NZ_WXEW01000005.1"/>
</dbReference>
<keyword evidence="2" id="KW-0805">Transcription regulation</keyword>
<dbReference type="FunFam" id="1.10.10.10:FF:000001">
    <property type="entry name" value="LysR family transcriptional regulator"/>
    <property type="match status" value="1"/>
</dbReference>
<keyword evidence="3" id="KW-0238">DNA-binding</keyword>
<evidence type="ECO:0000259" key="5">
    <source>
        <dbReference type="PROSITE" id="PS50931"/>
    </source>
</evidence>
<dbReference type="PANTHER" id="PTHR30419">
    <property type="entry name" value="HTH-TYPE TRANSCRIPTIONAL REGULATOR YBHD"/>
    <property type="match status" value="1"/>
</dbReference>
<comment type="similarity">
    <text evidence="1">Belongs to the LysR transcriptional regulatory family.</text>
</comment>
<gene>
    <name evidence="6" type="ORF">GT755_19050</name>
</gene>
<dbReference type="PANTHER" id="PTHR30419:SF31">
    <property type="entry name" value="BLR3139 PROTEIN"/>
    <property type="match status" value="1"/>
</dbReference>
<dbReference type="GO" id="GO:0003700">
    <property type="term" value="F:DNA-binding transcription factor activity"/>
    <property type="evidence" value="ECO:0007669"/>
    <property type="project" value="InterPro"/>
</dbReference>
<evidence type="ECO:0000256" key="1">
    <source>
        <dbReference type="ARBA" id="ARBA00009437"/>
    </source>
</evidence>
<dbReference type="InterPro" id="IPR000847">
    <property type="entry name" value="LysR_HTH_N"/>
</dbReference>
<dbReference type="InterPro" id="IPR036388">
    <property type="entry name" value="WH-like_DNA-bd_sf"/>
</dbReference>
<organism evidence="6 7">
    <name type="scientific">Herbidospora solisilvae</name>
    <dbReference type="NCBI Taxonomy" id="2696284"/>
    <lineage>
        <taxon>Bacteria</taxon>
        <taxon>Bacillati</taxon>
        <taxon>Actinomycetota</taxon>
        <taxon>Actinomycetes</taxon>
        <taxon>Streptosporangiales</taxon>
        <taxon>Streptosporangiaceae</taxon>
        <taxon>Herbidospora</taxon>
    </lineage>
</organism>
<reference evidence="6 7" key="1">
    <citation type="submission" date="2020-01" db="EMBL/GenBank/DDBJ databases">
        <title>Herbidospora sp. NEAU-GS84 nov., a novel actinomycete isolated from soil.</title>
        <authorList>
            <person name="Han L."/>
        </authorList>
    </citation>
    <scope>NUCLEOTIDE SEQUENCE [LARGE SCALE GENOMIC DNA]</scope>
    <source>
        <strain evidence="6 7">NEAU-GS84</strain>
    </source>
</reference>
<comment type="caution">
    <text evidence="6">The sequence shown here is derived from an EMBL/GenBank/DDBJ whole genome shotgun (WGS) entry which is preliminary data.</text>
</comment>
<evidence type="ECO:0000313" key="6">
    <source>
        <dbReference type="EMBL" id="NAS23783.1"/>
    </source>
</evidence>
<evidence type="ECO:0000313" key="7">
    <source>
        <dbReference type="Proteomes" id="UP000479526"/>
    </source>
</evidence>
<proteinExistence type="inferred from homology"/>
<dbReference type="InterPro" id="IPR036390">
    <property type="entry name" value="WH_DNA-bd_sf"/>
</dbReference>
<dbReference type="GO" id="GO:0003677">
    <property type="term" value="F:DNA binding"/>
    <property type="evidence" value="ECO:0007669"/>
    <property type="project" value="UniProtKB-KW"/>
</dbReference>
<evidence type="ECO:0000256" key="3">
    <source>
        <dbReference type="ARBA" id="ARBA00023125"/>
    </source>
</evidence>
<dbReference type="InterPro" id="IPR005119">
    <property type="entry name" value="LysR_subst-bd"/>
</dbReference>
<dbReference type="Pfam" id="PF03466">
    <property type="entry name" value="LysR_substrate"/>
    <property type="match status" value="1"/>
</dbReference>
<dbReference type="EMBL" id="WXEW01000005">
    <property type="protein sequence ID" value="NAS23783.1"/>
    <property type="molecule type" value="Genomic_DNA"/>
</dbReference>
<evidence type="ECO:0000256" key="4">
    <source>
        <dbReference type="ARBA" id="ARBA00023163"/>
    </source>
</evidence>
<dbReference type="InterPro" id="IPR050950">
    <property type="entry name" value="HTH-type_LysR_regulators"/>
</dbReference>
<dbReference type="PRINTS" id="PR00039">
    <property type="entry name" value="HTHLYSR"/>
</dbReference>
<feature type="domain" description="HTH lysR-type" evidence="5">
    <location>
        <begin position="1"/>
        <end position="58"/>
    </location>
</feature>
<dbReference type="SUPFAM" id="SSF46785">
    <property type="entry name" value="Winged helix' DNA-binding domain"/>
    <property type="match status" value="1"/>
</dbReference>